<evidence type="ECO:0000313" key="6">
    <source>
        <dbReference type="Proteomes" id="UP000517916"/>
    </source>
</evidence>
<dbReference type="PANTHER" id="PTHR33154:SF33">
    <property type="entry name" value="TRANSCRIPTIONAL REPRESSOR SDPR"/>
    <property type="match status" value="1"/>
</dbReference>
<dbReference type="PANTHER" id="PTHR33154">
    <property type="entry name" value="TRANSCRIPTIONAL REGULATOR, ARSR FAMILY"/>
    <property type="match status" value="1"/>
</dbReference>
<dbReference type="InterPro" id="IPR036388">
    <property type="entry name" value="WH-like_DNA-bd_sf"/>
</dbReference>
<comment type="caution">
    <text evidence="5">The sequence shown here is derived from an EMBL/GenBank/DDBJ whole genome shotgun (WGS) entry which is preliminary data.</text>
</comment>
<dbReference type="Pfam" id="PF01022">
    <property type="entry name" value="HTH_5"/>
    <property type="match status" value="1"/>
</dbReference>
<dbReference type="GO" id="GO:0003677">
    <property type="term" value="F:DNA binding"/>
    <property type="evidence" value="ECO:0007669"/>
    <property type="project" value="UniProtKB-KW"/>
</dbReference>
<name>A0ABR6BEJ7_9PSEU</name>
<protein>
    <submittedName>
        <fullName evidence="5">DNA-binding transcriptional ArsR family regulator</fullName>
    </submittedName>
</protein>
<dbReference type="InterPro" id="IPR036390">
    <property type="entry name" value="WH_DNA-bd_sf"/>
</dbReference>
<dbReference type="InterPro" id="IPR001845">
    <property type="entry name" value="HTH_ArsR_DNA-bd_dom"/>
</dbReference>
<evidence type="ECO:0000256" key="1">
    <source>
        <dbReference type="ARBA" id="ARBA00023015"/>
    </source>
</evidence>
<dbReference type="PRINTS" id="PR00778">
    <property type="entry name" value="HTHARSR"/>
</dbReference>
<dbReference type="EMBL" id="JACJID010000002">
    <property type="protein sequence ID" value="MBA8925014.1"/>
    <property type="molecule type" value="Genomic_DNA"/>
</dbReference>
<evidence type="ECO:0000313" key="5">
    <source>
        <dbReference type="EMBL" id="MBA8925014.1"/>
    </source>
</evidence>
<reference evidence="5 6" key="1">
    <citation type="submission" date="2020-08" db="EMBL/GenBank/DDBJ databases">
        <title>Genomic Encyclopedia of Archaeal and Bacterial Type Strains, Phase II (KMG-II): from individual species to whole genera.</title>
        <authorList>
            <person name="Goeker M."/>
        </authorList>
    </citation>
    <scope>NUCLEOTIDE SEQUENCE [LARGE SCALE GENOMIC DNA]</scope>
    <source>
        <strain evidence="5 6">DSM 43850</strain>
    </source>
</reference>
<evidence type="ECO:0000259" key="4">
    <source>
        <dbReference type="PROSITE" id="PS50987"/>
    </source>
</evidence>
<gene>
    <name evidence="5" type="ORF">BC739_002213</name>
</gene>
<dbReference type="PROSITE" id="PS50987">
    <property type="entry name" value="HTH_ARSR_2"/>
    <property type="match status" value="1"/>
</dbReference>
<dbReference type="Proteomes" id="UP000517916">
    <property type="component" value="Unassembled WGS sequence"/>
</dbReference>
<dbReference type="InterPro" id="IPR051081">
    <property type="entry name" value="HTH_MetalResp_TranReg"/>
</dbReference>
<dbReference type="NCBIfam" id="NF033788">
    <property type="entry name" value="HTH_metalloreg"/>
    <property type="match status" value="1"/>
</dbReference>
<feature type="domain" description="HTH arsR-type" evidence="4">
    <location>
        <begin position="1"/>
        <end position="96"/>
    </location>
</feature>
<evidence type="ECO:0000256" key="3">
    <source>
        <dbReference type="ARBA" id="ARBA00023163"/>
    </source>
</evidence>
<sequence>MSGSRDAESSTFGALADTSRRALLRLLSEHGELTASELAAAFDTIGRTAVSTHLRVLREAGLVCERRAGRYRYYSLRAQPVADVVSFLSGLYQGPLDRLADAVAQQPAAERAESSRSA</sequence>
<dbReference type="CDD" id="cd00090">
    <property type="entry name" value="HTH_ARSR"/>
    <property type="match status" value="1"/>
</dbReference>
<proteinExistence type="predicted"/>
<keyword evidence="6" id="KW-1185">Reference proteome</keyword>
<accession>A0ABR6BEJ7</accession>
<keyword evidence="1" id="KW-0805">Transcription regulation</keyword>
<organism evidence="5 6">
    <name type="scientific">Kutzneria viridogrisea</name>
    <dbReference type="NCBI Taxonomy" id="47990"/>
    <lineage>
        <taxon>Bacteria</taxon>
        <taxon>Bacillati</taxon>
        <taxon>Actinomycetota</taxon>
        <taxon>Actinomycetes</taxon>
        <taxon>Pseudonocardiales</taxon>
        <taxon>Pseudonocardiaceae</taxon>
        <taxon>Kutzneria</taxon>
    </lineage>
</organism>
<evidence type="ECO:0000256" key="2">
    <source>
        <dbReference type="ARBA" id="ARBA00023125"/>
    </source>
</evidence>
<dbReference type="RefSeq" id="WP_025359725.1">
    <property type="nucleotide sequence ID" value="NZ_BAAABQ010000033.1"/>
</dbReference>
<dbReference type="InterPro" id="IPR011991">
    <property type="entry name" value="ArsR-like_HTH"/>
</dbReference>
<keyword evidence="2 5" id="KW-0238">DNA-binding</keyword>
<dbReference type="Gene3D" id="1.10.10.10">
    <property type="entry name" value="Winged helix-like DNA-binding domain superfamily/Winged helix DNA-binding domain"/>
    <property type="match status" value="1"/>
</dbReference>
<dbReference type="SUPFAM" id="SSF46785">
    <property type="entry name" value="Winged helix' DNA-binding domain"/>
    <property type="match status" value="1"/>
</dbReference>
<keyword evidence="3" id="KW-0804">Transcription</keyword>
<dbReference type="SMART" id="SM00418">
    <property type="entry name" value="HTH_ARSR"/>
    <property type="match status" value="1"/>
</dbReference>